<reference evidence="1 2" key="1">
    <citation type="submission" date="2015-04" db="EMBL/GenBank/DDBJ databases">
        <title>Complete genome sequence of Schizopora paradoxa KUC8140, a cosmopolitan wood degrader in East Asia.</title>
        <authorList>
            <consortium name="DOE Joint Genome Institute"/>
            <person name="Min B."/>
            <person name="Park H."/>
            <person name="Jang Y."/>
            <person name="Kim J.-J."/>
            <person name="Kim K.H."/>
            <person name="Pangilinan J."/>
            <person name="Lipzen A."/>
            <person name="Riley R."/>
            <person name="Grigoriev I.V."/>
            <person name="Spatafora J.W."/>
            <person name="Choi I.-G."/>
        </authorList>
    </citation>
    <scope>NUCLEOTIDE SEQUENCE [LARGE SCALE GENOMIC DNA]</scope>
    <source>
        <strain evidence="1 2">KUC8140</strain>
    </source>
</reference>
<dbReference type="STRING" id="27342.A0A0H2RRU8"/>
<protein>
    <submittedName>
        <fullName evidence="1">Uncharacterized protein</fullName>
    </submittedName>
</protein>
<accession>A0A0H2RRU8</accession>
<evidence type="ECO:0000313" key="1">
    <source>
        <dbReference type="EMBL" id="KLO14720.1"/>
    </source>
</evidence>
<dbReference type="AlphaFoldDB" id="A0A0H2RRU8"/>
<keyword evidence="2" id="KW-1185">Reference proteome</keyword>
<evidence type="ECO:0000313" key="2">
    <source>
        <dbReference type="Proteomes" id="UP000053477"/>
    </source>
</evidence>
<name>A0A0H2RRU8_9AGAM</name>
<dbReference type="OrthoDB" id="3044029at2759"/>
<organism evidence="1 2">
    <name type="scientific">Schizopora paradoxa</name>
    <dbReference type="NCBI Taxonomy" id="27342"/>
    <lineage>
        <taxon>Eukaryota</taxon>
        <taxon>Fungi</taxon>
        <taxon>Dikarya</taxon>
        <taxon>Basidiomycota</taxon>
        <taxon>Agaricomycotina</taxon>
        <taxon>Agaricomycetes</taxon>
        <taxon>Hymenochaetales</taxon>
        <taxon>Schizoporaceae</taxon>
        <taxon>Schizopora</taxon>
    </lineage>
</organism>
<gene>
    <name evidence="1" type="ORF">SCHPADRAFT_825911</name>
</gene>
<dbReference type="EMBL" id="KQ085939">
    <property type="protein sequence ID" value="KLO14720.1"/>
    <property type="molecule type" value="Genomic_DNA"/>
</dbReference>
<proteinExistence type="predicted"/>
<dbReference type="Proteomes" id="UP000053477">
    <property type="component" value="Unassembled WGS sequence"/>
</dbReference>
<sequence>MAPTPAPTGSNSSLTTIHITDENDFALLLPTRPGELISDAESDAQAYCSTTTGPVCSNIMSAGFIKAAAISKSPNNDWIQVTGCIDPSKMSLSPDDEGGQLDVRFPNGAQCMYGGYGASFIEQVEPATGRFCLRCCASENDQTNCNSHQDRGGCLVAIPGKYDFPESGVSCS</sequence>
<dbReference type="InParanoid" id="A0A0H2RRU8"/>